<evidence type="ECO:0000256" key="2">
    <source>
        <dbReference type="SAM" id="Phobius"/>
    </source>
</evidence>
<organism evidence="3">
    <name type="scientific">viral metagenome</name>
    <dbReference type="NCBI Taxonomy" id="1070528"/>
    <lineage>
        <taxon>unclassified sequences</taxon>
        <taxon>metagenomes</taxon>
        <taxon>organismal metagenomes</taxon>
    </lineage>
</organism>
<proteinExistence type="predicted"/>
<name>A0A6C0E854_9ZZZZ</name>
<feature type="transmembrane region" description="Helical" evidence="2">
    <location>
        <begin position="16"/>
        <end position="42"/>
    </location>
</feature>
<evidence type="ECO:0000313" key="3">
    <source>
        <dbReference type="EMBL" id="QHT24439.1"/>
    </source>
</evidence>
<keyword evidence="2" id="KW-1133">Transmembrane helix</keyword>
<sequence length="242" mass="27474">MPLKLKQKGGGEFCPAGFICMQSVHLLIIIGATIVILFLYLFPVENNRYSSKKSRDTPKKRHIEVDDEDSSDYYEEKESLPKEKIIVHHDYVGPRQMIVSKERERLINPLLPPERSYVLNNYGVPVNVPTRGYSGGYQQVGILYKKSISDPTSAPGNNTESNILPLYGQPTFSGSNKWNYYTSSDKFTSLKIPVQHKNKECTNEHGCQELYDGDSVAIPAYNGDFEVKIYGYDSPRYLPHIV</sequence>
<dbReference type="Pfam" id="PF19059">
    <property type="entry name" value="DUF5755"/>
    <property type="match status" value="1"/>
</dbReference>
<keyword evidence="2" id="KW-0812">Transmembrane</keyword>
<keyword evidence="2" id="KW-0472">Membrane</keyword>
<dbReference type="InterPro" id="IPR043929">
    <property type="entry name" value="DUF5755"/>
</dbReference>
<accession>A0A6C0E854</accession>
<protein>
    <submittedName>
        <fullName evidence="3">Uncharacterized protein</fullName>
    </submittedName>
</protein>
<reference evidence="3" key="1">
    <citation type="journal article" date="2020" name="Nature">
        <title>Giant virus diversity and host interactions through global metagenomics.</title>
        <authorList>
            <person name="Schulz F."/>
            <person name="Roux S."/>
            <person name="Paez-Espino D."/>
            <person name="Jungbluth S."/>
            <person name="Walsh D.A."/>
            <person name="Denef V.J."/>
            <person name="McMahon K.D."/>
            <person name="Konstantinidis K.T."/>
            <person name="Eloe-Fadrosh E.A."/>
            <person name="Kyrpides N.C."/>
            <person name="Woyke T."/>
        </authorList>
    </citation>
    <scope>NUCLEOTIDE SEQUENCE</scope>
    <source>
        <strain evidence="3">GVMAG-M-3300023179-150</strain>
    </source>
</reference>
<dbReference type="AlphaFoldDB" id="A0A6C0E854"/>
<dbReference type="EMBL" id="MN739745">
    <property type="protein sequence ID" value="QHT24439.1"/>
    <property type="molecule type" value="Genomic_DNA"/>
</dbReference>
<evidence type="ECO:0000256" key="1">
    <source>
        <dbReference type="SAM" id="MobiDB-lite"/>
    </source>
</evidence>
<feature type="region of interest" description="Disordered" evidence="1">
    <location>
        <begin position="49"/>
        <end position="74"/>
    </location>
</feature>